<dbReference type="EMBL" id="JACGWJ010001582">
    <property type="protein sequence ID" value="KAL0281753.1"/>
    <property type="molecule type" value="Genomic_DNA"/>
</dbReference>
<accession>A0AAW2IJJ8</accession>
<dbReference type="PANTHER" id="PTHR33116:SF66">
    <property type="entry name" value="REVERSE TRANSCRIPTASE ZINC-BINDING DOMAIN-CONTAINING PROTEIN"/>
    <property type="match status" value="1"/>
</dbReference>
<evidence type="ECO:0000313" key="2">
    <source>
        <dbReference type="EMBL" id="KAL0281753.1"/>
    </source>
</evidence>
<feature type="domain" description="Reverse transcriptase zinc-binding" evidence="1">
    <location>
        <begin position="105"/>
        <end position="178"/>
    </location>
</feature>
<reference evidence="2" key="2">
    <citation type="journal article" date="2024" name="Plant">
        <title>Genomic evolution and insights into agronomic trait innovations of Sesamum species.</title>
        <authorList>
            <person name="Miao H."/>
            <person name="Wang L."/>
            <person name="Qu L."/>
            <person name="Liu H."/>
            <person name="Sun Y."/>
            <person name="Le M."/>
            <person name="Wang Q."/>
            <person name="Wei S."/>
            <person name="Zheng Y."/>
            <person name="Lin W."/>
            <person name="Duan Y."/>
            <person name="Cao H."/>
            <person name="Xiong S."/>
            <person name="Wang X."/>
            <person name="Wei L."/>
            <person name="Li C."/>
            <person name="Ma Q."/>
            <person name="Ju M."/>
            <person name="Zhao R."/>
            <person name="Li G."/>
            <person name="Mu C."/>
            <person name="Tian Q."/>
            <person name="Mei H."/>
            <person name="Zhang T."/>
            <person name="Gao T."/>
            <person name="Zhang H."/>
        </authorList>
    </citation>
    <scope>NUCLEOTIDE SEQUENCE</scope>
    <source>
        <strain evidence="2">G02</strain>
    </source>
</reference>
<reference evidence="2" key="1">
    <citation type="submission" date="2020-06" db="EMBL/GenBank/DDBJ databases">
        <authorList>
            <person name="Li T."/>
            <person name="Hu X."/>
            <person name="Zhang T."/>
            <person name="Song X."/>
            <person name="Zhang H."/>
            <person name="Dai N."/>
            <person name="Sheng W."/>
            <person name="Hou X."/>
            <person name="Wei L."/>
        </authorList>
    </citation>
    <scope>NUCLEOTIDE SEQUENCE</scope>
    <source>
        <strain evidence="2">G02</strain>
        <tissue evidence="2">Leaf</tissue>
    </source>
</reference>
<organism evidence="2">
    <name type="scientific">Sesamum radiatum</name>
    <name type="common">Black benniseed</name>
    <dbReference type="NCBI Taxonomy" id="300843"/>
    <lineage>
        <taxon>Eukaryota</taxon>
        <taxon>Viridiplantae</taxon>
        <taxon>Streptophyta</taxon>
        <taxon>Embryophyta</taxon>
        <taxon>Tracheophyta</taxon>
        <taxon>Spermatophyta</taxon>
        <taxon>Magnoliopsida</taxon>
        <taxon>eudicotyledons</taxon>
        <taxon>Gunneridae</taxon>
        <taxon>Pentapetalae</taxon>
        <taxon>asterids</taxon>
        <taxon>lamiids</taxon>
        <taxon>Lamiales</taxon>
        <taxon>Pedaliaceae</taxon>
        <taxon>Sesamum</taxon>
    </lineage>
</organism>
<dbReference type="AlphaFoldDB" id="A0AAW2IJJ8"/>
<dbReference type="Pfam" id="PF13966">
    <property type="entry name" value="zf-RVT"/>
    <property type="match status" value="1"/>
</dbReference>
<dbReference type="PANTHER" id="PTHR33116">
    <property type="entry name" value="REVERSE TRANSCRIPTASE ZINC-BINDING DOMAIN-CONTAINING PROTEIN-RELATED-RELATED"/>
    <property type="match status" value="1"/>
</dbReference>
<comment type="caution">
    <text evidence="2">The sequence shown here is derived from an EMBL/GenBank/DDBJ whole genome shotgun (WGS) entry which is preliminary data.</text>
</comment>
<gene>
    <name evidence="2" type="ORF">Sradi_7290000</name>
</gene>
<protein>
    <recommendedName>
        <fullName evidence="1">Reverse transcriptase zinc-binding domain-containing protein</fullName>
    </recommendedName>
</protein>
<sequence length="230" mass="26941">MRSFLWTGSNRSGHAKVSWAQVCKPTEEGGLGIRSVLLMNQALILKQVWRILQEDPRSIWVAWVLRHRLRHQTVWTFNVASAPWLWKKLIKICSLLKDGLVYRLAMEPHSPRVSWHKLLGGKFKIPRHDFILWLAVLGRLTTMDRLWAPNLDRRCVLCGGLAMESHSHLFFDCSFARRCLVVLKQGVRFPWLHRGWEQDVLWASRRWRGKHLLNAAYRALFASIVYGIWA</sequence>
<proteinExistence type="predicted"/>
<evidence type="ECO:0000259" key="1">
    <source>
        <dbReference type="Pfam" id="PF13966"/>
    </source>
</evidence>
<name>A0AAW2IJJ8_SESRA</name>
<dbReference type="InterPro" id="IPR026960">
    <property type="entry name" value="RVT-Znf"/>
</dbReference>